<name>A0ABY1QG57_9BURK</name>
<comment type="caution">
    <text evidence="1">The sequence shown here is derived from an EMBL/GenBank/DDBJ whole genome shotgun (WGS) entry which is preliminary data.</text>
</comment>
<dbReference type="Proteomes" id="UP001158049">
    <property type="component" value="Unassembled WGS sequence"/>
</dbReference>
<keyword evidence="2" id="KW-1185">Reference proteome</keyword>
<gene>
    <name evidence="1" type="ORF">SAMN06295970_11432</name>
</gene>
<sequence length="71" mass="8398">MNEPGNNLNEQQAIEQELHQLALRMAQALADLECPDCCGELHTFIEHGCEVYREEWEWACFVQVVRHRCRR</sequence>
<reference evidence="1 2" key="1">
    <citation type="submission" date="2017-05" db="EMBL/GenBank/DDBJ databases">
        <authorList>
            <person name="Varghese N."/>
            <person name="Submissions S."/>
        </authorList>
    </citation>
    <scope>NUCLEOTIDE SEQUENCE [LARGE SCALE GENOMIC DNA]</scope>
    <source>
        <strain evidence="1 2">DSM 26001</strain>
    </source>
</reference>
<proteinExistence type="predicted"/>
<organism evidence="1 2">
    <name type="scientific">Noviherbaspirillum suwonense</name>
    <dbReference type="NCBI Taxonomy" id="1224511"/>
    <lineage>
        <taxon>Bacteria</taxon>
        <taxon>Pseudomonadati</taxon>
        <taxon>Pseudomonadota</taxon>
        <taxon>Betaproteobacteria</taxon>
        <taxon>Burkholderiales</taxon>
        <taxon>Oxalobacteraceae</taxon>
        <taxon>Noviherbaspirillum</taxon>
    </lineage>
</organism>
<evidence type="ECO:0000313" key="2">
    <source>
        <dbReference type="Proteomes" id="UP001158049"/>
    </source>
</evidence>
<dbReference type="EMBL" id="FXUL01000014">
    <property type="protein sequence ID" value="SMP68633.1"/>
    <property type="molecule type" value="Genomic_DNA"/>
</dbReference>
<accession>A0ABY1QG57</accession>
<dbReference type="RefSeq" id="WP_283443508.1">
    <property type="nucleotide sequence ID" value="NZ_FXUL01000014.1"/>
</dbReference>
<protein>
    <submittedName>
        <fullName evidence="1">Uncharacterized protein</fullName>
    </submittedName>
</protein>
<evidence type="ECO:0000313" key="1">
    <source>
        <dbReference type="EMBL" id="SMP68633.1"/>
    </source>
</evidence>